<dbReference type="Pfam" id="PF21538">
    <property type="entry name" value="Med15_M"/>
    <property type="match status" value="1"/>
</dbReference>
<dbReference type="Proteomes" id="UP001233999">
    <property type="component" value="Unassembled WGS sequence"/>
</dbReference>
<evidence type="ECO:0000313" key="3">
    <source>
        <dbReference type="Proteomes" id="UP001233999"/>
    </source>
</evidence>
<keyword evidence="3" id="KW-1185">Reference proteome</keyword>
<dbReference type="AlphaFoldDB" id="A0AAD7ZXJ3"/>
<dbReference type="EMBL" id="JASPKZ010006080">
    <property type="protein sequence ID" value="KAJ9587633.1"/>
    <property type="molecule type" value="Genomic_DNA"/>
</dbReference>
<name>A0AAD7ZXJ3_DIPPU</name>
<sequence length="84" mass="10175">MNEEELYERKFRETQKYIPFLEMMINKLETSNDKSREEQLKKMKSLHSTLSNSRKKLKIETLIRCEDVLKKLHAKVEKMQSLTK</sequence>
<dbReference type="InterPro" id="IPR048385">
    <property type="entry name" value="Med15_central"/>
</dbReference>
<organism evidence="2 3">
    <name type="scientific">Diploptera punctata</name>
    <name type="common">Pacific beetle cockroach</name>
    <dbReference type="NCBI Taxonomy" id="6984"/>
    <lineage>
        <taxon>Eukaryota</taxon>
        <taxon>Metazoa</taxon>
        <taxon>Ecdysozoa</taxon>
        <taxon>Arthropoda</taxon>
        <taxon>Hexapoda</taxon>
        <taxon>Insecta</taxon>
        <taxon>Pterygota</taxon>
        <taxon>Neoptera</taxon>
        <taxon>Polyneoptera</taxon>
        <taxon>Dictyoptera</taxon>
        <taxon>Blattodea</taxon>
        <taxon>Blaberoidea</taxon>
        <taxon>Blaberidae</taxon>
        <taxon>Diplopterinae</taxon>
        <taxon>Diploptera</taxon>
    </lineage>
</organism>
<evidence type="ECO:0000313" key="2">
    <source>
        <dbReference type="EMBL" id="KAJ9587633.1"/>
    </source>
</evidence>
<evidence type="ECO:0000259" key="1">
    <source>
        <dbReference type="Pfam" id="PF21538"/>
    </source>
</evidence>
<gene>
    <name evidence="2" type="ORF">L9F63_018927</name>
</gene>
<proteinExistence type="predicted"/>
<protein>
    <recommendedName>
        <fullName evidence="1">ARC105/Med15 mediator subunit central domain-containing protein</fullName>
    </recommendedName>
</protein>
<reference evidence="2" key="1">
    <citation type="journal article" date="2023" name="IScience">
        <title>Live-bearing cockroach genome reveals convergent evolutionary mechanisms linked to viviparity in insects and beyond.</title>
        <authorList>
            <person name="Fouks B."/>
            <person name="Harrison M.C."/>
            <person name="Mikhailova A.A."/>
            <person name="Marchal E."/>
            <person name="English S."/>
            <person name="Carruthers M."/>
            <person name="Jennings E.C."/>
            <person name="Chiamaka E.L."/>
            <person name="Frigard R.A."/>
            <person name="Pippel M."/>
            <person name="Attardo G.M."/>
            <person name="Benoit J.B."/>
            <person name="Bornberg-Bauer E."/>
            <person name="Tobe S.S."/>
        </authorList>
    </citation>
    <scope>NUCLEOTIDE SEQUENCE</scope>
    <source>
        <strain evidence="2">Stay&amp;Tobe</strain>
    </source>
</reference>
<accession>A0AAD7ZXJ3</accession>
<feature type="non-terminal residue" evidence="2">
    <location>
        <position position="1"/>
    </location>
</feature>
<comment type="caution">
    <text evidence="2">The sequence shown here is derived from an EMBL/GenBank/DDBJ whole genome shotgun (WGS) entry which is preliminary data.</text>
</comment>
<feature type="domain" description="ARC105/Med15 mediator subunit central" evidence="1">
    <location>
        <begin position="3"/>
        <end position="79"/>
    </location>
</feature>
<reference evidence="2" key="2">
    <citation type="submission" date="2023-05" db="EMBL/GenBank/DDBJ databases">
        <authorList>
            <person name="Fouks B."/>
        </authorList>
    </citation>
    <scope>NUCLEOTIDE SEQUENCE</scope>
    <source>
        <strain evidence="2">Stay&amp;Tobe</strain>
        <tissue evidence="2">Testes</tissue>
    </source>
</reference>